<evidence type="ECO:0000313" key="3">
    <source>
        <dbReference type="Proteomes" id="UP001357485"/>
    </source>
</evidence>
<proteinExistence type="predicted"/>
<reference evidence="2 3" key="1">
    <citation type="submission" date="2023-08" db="EMBL/GenBank/DDBJ databases">
        <title>Black Yeasts Isolated from many extreme environments.</title>
        <authorList>
            <person name="Coleine C."/>
            <person name="Stajich J.E."/>
            <person name="Selbmann L."/>
        </authorList>
    </citation>
    <scope>NUCLEOTIDE SEQUENCE [LARGE SCALE GENOMIC DNA]</scope>
    <source>
        <strain evidence="2 3">CCFEE 536</strain>
    </source>
</reference>
<feature type="region of interest" description="Disordered" evidence="1">
    <location>
        <begin position="357"/>
        <end position="381"/>
    </location>
</feature>
<comment type="caution">
    <text evidence="2">The sequence shown here is derived from an EMBL/GenBank/DDBJ whole genome shotgun (WGS) entry which is preliminary data.</text>
</comment>
<organism evidence="2 3">
    <name type="scientific">Cryomyces antarcticus</name>
    <dbReference type="NCBI Taxonomy" id="329879"/>
    <lineage>
        <taxon>Eukaryota</taxon>
        <taxon>Fungi</taxon>
        <taxon>Dikarya</taxon>
        <taxon>Ascomycota</taxon>
        <taxon>Pezizomycotina</taxon>
        <taxon>Dothideomycetes</taxon>
        <taxon>Dothideomycetes incertae sedis</taxon>
        <taxon>Cryomyces</taxon>
    </lineage>
</organism>
<feature type="region of interest" description="Disordered" evidence="1">
    <location>
        <begin position="193"/>
        <end position="246"/>
    </location>
</feature>
<evidence type="ECO:0000256" key="1">
    <source>
        <dbReference type="SAM" id="MobiDB-lite"/>
    </source>
</evidence>
<dbReference type="Proteomes" id="UP001357485">
    <property type="component" value="Unassembled WGS sequence"/>
</dbReference>
<protein>
    <submittedName>
        <fullName evidence="2">Uncharacterized protein</fullName>
    </submittedName>
</protein>
<feature type="compositionally biased region" description="Polar residues" evidence="1">
    <location>
        <begin position="203"/>
        <end position="214"/>
    </location>
</feature>
<sequence length="381" mass="42061">MAPTFFAGDVLSVAAIRSTARQANELFALNQNLSLMHYWQDPTSTLWHSRTASIAKSKYIVNFESYTMHIHLESNSRYHHRRYGWDDVWDTHKMIAAILTSRLLEEEWDLPIISALYEFVTELMGDVESFNVLNGVSFLIAVPVTIAMECAGLGSLTDFDTFGMERKELPQQLATMASHRTVVPTPMPKMASIDSASADDVTSGANATQPQMLKTVNHRIVGPSTTPNPPPQRAQPQPATSSDSEQRISSILVIKASAAALFGNVADIASLKPAFSAPYAATASLMLLKDSCGAPYTASASSEGDTSFDLRWTAYALRTAWDAVVGGRGRRRDGQVRHRRCRQRHLRHLRLRALQPRPSPLLPASKQPLAQAHQRLASPLR</sequence>
<keyword evidence="3" id="KW-1185">Reference proteome</keyword>
<accession>A0ABR0LZV1</accession>
<evidence type="ECO:0000313" key="2">
    <source>
        <dbReference type="EMBL" id="KAK5257443.1"/>
    </source>
</evidence>
<dbReference type="EMBL" id="JAVRRA010008225">
    <property type="protein sequence ID" value="KAK5257443.1"/>
    <property type="molecule type" value="Genomic_DNA"/>
</dbReference>
<name>A0ABR0LZV1_9PEZI</name>
<gene>
    <name evidence="2" type="ORF">LTR16_000633</name>
</gene>